<feature type="non-terminal residue" evidence="2">
    <location>
        <position position="228"/>
    </location>
</feature>
<feature type="region of interest" description="Disordered" evidence="1">
    <location>
        <begin position="173"/>
        <end position="199"/>
    </location>
</feature>
<evidence type="ECO:0000256" key="1">
    <source>
        <dbReference type="SAM" id="MobiDB-lite"/>
    </source>
</evidence>
<organism evidence="2 3">
    <name type="scientific">Trichogramma brassicae</name>
    <dbReference type="NCBI Taxonomy" id="86971"/>
    <lineage>
        <taxon>Eukaryota</taxon>
        <taxon>Metazoa</taxon>
        <taxon>Ecdysozoa</taxon>
        <taxon>Arthropoda</taxon>
        <taxon>Hexapoda</taxon>
        <taxon>Insecta</taxon>
        <taxon>Pterygota</taxon>
        <taxon>Neoptera</taxon>
        <taxon>Endopterygota</taxon>
        <taxon>Hymenoptera</taxon>
        <taxon>Apocrita</taxon>
        <taxon>Proctotrupomorpha</taxon>
        <taxon>Chalcidoidea</taxon>
        <taxon>Trichogrammatidae</taxon>
        <taxon>Trichogramma</taxon>
    </lineage>
</organism>
<dbReference type="EMBL" id="CADCXV010001327">
    <property type="protein sequence ID" value="CAB0043547.1"/>
    <property type="molecule type" value="Genomic_DNA"/>
</dbReference>
<accession>A0A6H5J4P5</accession>
<protein>
    <submittedName>
        <fullName evidence="2">Uncharacterized protein</fullName>
    </submittedName>
</protein>
<evidence type="ECO:0000313" key="3">
    <source>
        <dbReference type="Proteomes" id="UP000479190"/>
    </source>
</evidence>
<proteinExistence type="predicted"/>
<evidence type="ECO:0000313" key="2">
    <source>
        <dbReference type="EMBL" id="CAB0043547.1"/>
    </source>
</evidence>
<sequence length="228" mass="24921">MVKKSLGSIPTFTPPNSVSLSANSYVSDPCEILLTGAQTDIELTDEEALEKSNSAIFLPCIKFMINMITGNHYALRGLKQTSKTRVLVPCQSDLCYSRGPGREHVAWVLVTLGKSAALLRKIQEVCSAQELTSECPQRPGAPSYIARRGRRATAAAAAVVGSRCLSRGREVAPIPVRPRNGADPQSSARKKIKKKENQKIPKQASMFHIWCVNAILLLLNSMRGNDFK</sequence>
<reference evidence="2 3" key="1">
    <citation type="submission" date="2020-02" db="EMBL/GenBank/DDBJ databases">
        <authorList>
            <person name="Ferguson B K."/>
        </authorList>
    </citation>
    <scope>NUCLEOTIDE SEQUENCE [LARGE SCALE GENOMIC DNA]</scope>
</reference>
<dbReference type="Proteomes" id="UP000479190">
    <property type="component" value="Unassembled WGS sequence"/>
</dbReference>
<dbReference type="AlphaFoldDB" id="A0A6H5J4P5"/>
<gene>
    <name evidence="2" type="ORF">TBRA_LOCUS15135</name>
</gene>
<keyword evidence="3" id="KW-1185">Reference proteome</keyword>
<name>A0A6H5J4P5_9HYME</name>